<reference evidence="1" key="1">
    <citation type="submission" date="2023-10" db="EMBL/GenBank/DDBJ databases">
        <authorList>
            <person name="Domelevo Entfellner J.-B."/>
        </authorList>
    </citation>
    <scope>NUCLEOTIDE SEQUENCE</scope>
</reference>
<dbReference type="Gramene" id="rna-AYBTSS11_LOCUS655">
    <property type="protein sequence ID" value="CAJ1801608.1"/>
    <property type="gene ID" value="gene-AYBTSS11_LOCUS655"/>
</dbReference>
<proteinExistence type="predicted"/>
<dbReference type="Proteomes" id="UP001189624">
    <property type="component" value="Chromosome 1"/>
</dbReference>
<dbReference type="EMBL" id="OY731398">
    <property type="protein sequence ID" value="CAJ1801608.1"/>
    <property type="molecule type" value="Genomic_DNA"/>
</dbReference>
<accession>A0AA86RT87</accession>
<keyword evidence="2" id="KW-1185">Reference proteome</keyword>
<sequence length="52" mass="5742">MAIVFLGTFGFDLLCTHVSKFKLRFVVVPMSTKKEKGHELAIGGGKSFARIQ</sequence>
<evidence type="ECO:0000313" key="2">
    <source>
        <dbReference type="Proteomes" id="UP001189624"/>
    </source>
</evidence>
<gene>
    <name evidence="1" type="ORF">AYBTSS11_LOCUS655</name>
</gene>
<protein>
    <submittedName>
        <fullName evidence="1">Uncharacterized protein</fullName>
    </submittedName>
</protein>
<name>A0AA86RT87_9FABA</name>
<organism evidence="1 2">
    <name type="scientific">Sphenostylis stenocarpa</name>
    <dbReference type="NCBI Taxonomy" id="92480"/>
    <lineage>
        <taxon>Eukaryota</taxon>
        <taxon>Viridiplantae</taxon>
        <taxon>Streptophyta</taxon>
        <taxon>Embryophyta</taxon>
        <taxon>Tracheophyta</taxon>
        <taxon>Spermatophyta</taxon>
        <taxon>Magnoliopsida</taxon>
        <taxon>eudicotyledons</taxon>
        <taxon>Gunneridae</taxon>
        <taxon>Pentapetalae</taxon>
        <taxon>rosids</taxon>
        <taxon>fabids</taxon>
        <taxon>Fabales</taxon>
        <taxon>Fabaceae</taxon>
        <taxon>Papilionoideae</taxon>
        <taxon>50 kb inversion clade</taxon>
        <taxon>NPAAA clade</taxon>
        <taxon>indigoferoid/millettioid clade</taxon>
        <taxon>Phaseoleae</taxon>
        <taxon>Sphenostylis</taxon>
    </lineage>
</organism>
<evidence type="ECO:0000313" key="1">
    <source>
        <dbReference type="EMBL" id="CAJ1801608.1"/>
    </source>
</evidence>
<dbReference type="AlphaFoldDB" id="A0AA86RT87"/>